<dbReference type="GO" id="GO:0003677">
    <property type="term" value="F:DNA binding"/>
    <property type="evidence" value="ECO:0007669"/>
    <property type="project" value="InterPro"/>
</dbReference>
<organism evidence="2 3">
    <name type="scientific">Hymenobacter aquaticus</name>
    <dbReference type="NCBI Taxonomy" id="1867101"/>
    <lineage>
        <taxon>Bacteria</taxon>
        <taxon>Pseudomonadati</taxon>
        <taxon>Bacteroidota</taxon>
        <taxon>Cytophagia</taxon>
        <taxon>Cytophagales</taxon>
        <taxon>Hymenobacteraceae</taxon>
        <taxon>Hymenobacter</taxon>
    </lineage>
</organism>
<protein>
    <submittedName>
        <fullName evidence="2">XRE family transcriptional regulator</fullName>
    </submittedName>
</protein>
<dbReference type="Pfam" id="PF01381">
    <property type="entry name" value="HTH_3"/>
    <property type="match status" value="1"/>
</dbReference>
<dbReference type="PROSITE" id="PS50943">
    <property type="entry name" value="HTH_CROC1"/>
    <property type="match status" value="1"/>
</dbReference>
<evidence type="ECO:0000313" key="3">
    <source>
        <dbReference type="Proteomes" id="UP000297549"/>
    </source>
</evidence>
<proteinExistence type="predicted"/>
<accession>A0A4Z0PU31</accession>
<sequence>MSARRSELGFSQVYVAELVGISRRTLQQIESGQANPGLNTLLTLLHTLGLQLTISKRITDEKTASGGT</sequence>
<dbReference type="OrthoDB" id="1357763at2"/>
<dbReference type="AlphaFoldDB" id="A0A4Z0PU31"/>
<dbReference type="Proteomes" id="UP000297549">
    <property type="component" value="Unassembled WGS sequence"/>
</dbReference>
<dbReference type="Gene3D" id="1.10.260.40">
    <property type="entry name" value="lambda repressor-like DNA-binding domains"/>
    <property type="match status" value="1"/>
</dbReference>
<name>A0A4Z0PU31_9BACT</name>
<reference evidence="2 3" key="1">
    <citation type="submission" date="2019-04" db="EMBL/GenBank/DDBJ databases">
        <authorList>
            <person name="Feng G."/>
            <person name="Zhang J."/>
            <person name="Zhu H."/>
        </authorList>
    </citation>
    <scope>NUCLEOTIDE SEQUENCE [LARGE SCALE GENOMIC DNA]</scope>
    <source>
        <strain evidence="2 3">JCM 31653</strain>
    </source>
</reference>
<dbReference type="InterPro" id="IPR010982">
    <property type="entry name" value="Lambda_DNA-bd_dom_sf"/>
</dbReference>
<dbReference type="CDD" id="cd00093">
    <property type="entry name" value="HTH_XRE"/>
    <property type="match status" value="1"/>
</dbReference>
<dbReference type="SUPFAM" id="SSF47413">
    <property type="entry name" value="lambda repressor-like DNA-binding domains"/>
    <property type="match status" value="1"/>
</dbReference>
<comment type="caution">
    <text evidence="2">The sequence shown here is derived from an EMBL/GenBank/DDBJ whole genome shotgun (WGS) entry which is preliminary data.</text>
</comment>
<feature type="domain" description="HTH cro/C1-type" evidence="1">
    <location>
        <begin position="1"/>
        <end position="57"/>
    </location>
</feature>
<dbReference type="SMART" id="SM00530">
    <property type="entry name" value="HTH_XRE"/>
    <property type="match status" value="1"/>
</dbReference>
<dbReference type="EMBL" id="SRLC01000003">
    <property type="protein sequence ID" value="TGE20796.1"/>
    <property type="molecule type" value="Genomic_DNA"/>
</dbReference>
<gene>
    <name evidence="2" type="ORF">E5K00_20600</name>
</gene>
<evidence type="ECO:0000313" key="2">
    <source>
        <dbReference type="EMBL" id="TGE20796.1"/>
    </source>
</evidence>
<dbReference type="InterPro" id="IPR001387">
    <property type="entry name" value="Cro/C1-type_HTH"/>
</dbReference>
<keyword evidence="3" id="KW-1185">Reference proteome</keyword>
<evidence type="ECO:0000259" key="1">
    <source>
        <dbReference type="PROSITE" id="PS50943"/>
    </source>
</evidence>